<evidence type="ECO:0000313" key="4">
    <source>
        <dbReference type="Proteomes" id="UP000542720"/>
    </source>
</evidence>
<evidence type="ECO:0000313" key="3">
    <source>
        <dbReference type="EMBL" id="MBB2494130.1"/>
    </source>
</evidence>
<gene>
    <name evidence="3" type="ORF">H3H51_03800</name>
</gene>
<dbReference type="CDD" id="cd07576">
    <property type="entry name" value="R-amidase_like"/>
    <property type="match status" value="1"/>
</dbReference>
<dbReference type="Gene3D" id="3.60.110.10">
    <property type="entry name" value="Carbon-nitrogen hydrolase"/>
    <property type="match status" value="1"/>
</dbReference>
<keyword evidence="4" id="KW-1185">Reference proteome</keyword>
<accession>A0A7W4Q979</accession>
<dbReference type="InterPro" id="IPR050345">
    <property type="entry name" value="Aliph_Amidase/BUP"/>
</dbReference>
<dbReference type="RefSeq" id="WP_183087677.1">
    <property type="nucleotide sequence ID" value="NZ_JACJUD010000001.1"/>
</dbReference>
<dbReference type="InterPro" id="IPR036526">
    <property type="entry name" value="C-N_Hydrolase_sf"/>
</dbReference>
<name>A0A7W4Q979_9GAMM</name>
<keyword evidence="1 3" id="KW-0378">Hydrolase</keyword>
<feature type="domain" description="CN hydrolase" evidence="2">
    <location>
        <begin position="1"/>
        <end position="239"/>
    </location>
</feature>
<dbReference type="InterPro" id="IPR003010">
    <property type="entry name" value="C-N_Hydrolase"/>
</dbReference>
<dbReference type="InterPro" id="IPR044083">
    <property type="entry name" value="RamA-like"/>
</dbReference>
<dbReference type="PROSITE" id="PS50263">
    <property type="entry name" value="CN_HYDROLASE"/>
    <property type="match status" value="1"/>
</dbReference>
<evidence type="ECO:0000256" key="1">
    <source>
        <dbReference type="ARBA" id="ARBA00022801"/>
    </source>
</evidence>
<protein>
    <submittedName>
        <fullName evidence="3">Carbon-nitrogen hydrolase family protein</fullName>
    </submittedName>
</protein>
<evidence type="ECO:0000259" key="2">
    <source>
        <dbReference type="PROSITE" id="PS50263"/>
    </source>
</evidence>
<dbReference type="AlphaFoldDB" id="A0A7W4Q979"/>
<dbReference type="EMBL" id="JACJUD010000001">
    <property type="protein sequence ID" value="MBB2494130.1"/>
    <property type="molecule type" value="Genomic_DNA"/>
</dbReference>
<dbReference type="PANTHER" id="PTHR43674">
    <property type="entry name" value="NITRILASE C965.09-RELATED"/>
    <property type="match status" value="1"/>
</dbReference>
<dbReference type="GO" id="GO:0050126">
    <property type="term" value="F:N-carbamoylputrescine amidase activity"/>
    <property type="evidence" value="ECO:0007669"/>
    <property type="project" value="TreeGrafter"/>
</dbReference>
<dbReference type="Pfam" id="PF00795">
    <property type="entry name" value="CN_hydrolase"/>
    <property type="match status" value="1"/>
</dbReference>
<dbReference type="GO" id="GO:0033388">
    <property type="term" value="P:putrescine biosynthetic process from arginine"/>
    <property type="evidence" value="ECO:0007669"/>
    <property type="project" value="TreeGrafter"/>
</dbReference>
<dbReference type="Proteomes" id="UP000542720">
    <property type="component" value="Unassembled WGS sequence"/>
</dbReference>
<proteinExistence type="predicted"/>
<reference evidence="3 4" key="1">
    <citation type="submission" date="2020-08" db="EMBL/GenBank/DDBJ databases">
        <authorList>
            <person name="Kim C.M."/>
        </authorList>
    </citation>
    <scope>NUCLEOTIDE SEQUENCE [LARGE SCALE GENOMIC DNA]</scope>
    <source>
        <strain evidence="3 4">UL070</strain>
    </source>
</reference>
<organism evidence="3 4">
    <name type="scientific">Aquipseudomonas ullengensis</name>
    <dbReference type="NCBI Taxonomy" id="2759166"/>
    <lineage>
        <taxon>Bacteria</taxon>
        <taxon>Pseudomonadati</taxon>
        <taxon>Pseudomonadota</taxon>
        <taxon>Gammaproteobacteria</taxon>
        <taxon>Pseudomonadales</taxon>
        <taxon>Pseudomonadaceae</taxon>
        <taxon>Aquipseudomonas</taxon>
    </lineage>
</organism>
<sequence>MRLALWQTQGFPGDVAANLQALEAQVRAAVASGAQLLLCPELWLGGYNLPAQMAALAEAADGPAAQRIAALAREHGVAICYGYAERHEQGGKPYNSAQLIDAQGRSLANYRKTHLFGPMERELFTAGDSLQAPVEFAGWRVGLLICFDVEFPENVRTLALAGAELVLVPTALTPEYTAVPELIVPARAVENQVFVAYCNHSGVEEGLAFLGGSCVAAPNGQRLVVAAGGEALLVTDLSRANSAQWREVFPYLQDRRPALYGALTGD</sequence>
<dbReference type="SUPFAM" id="SSF56317">
    <property type="entry name" value="Carbon-nitrogen hydrolase"/>
    <property type="match status" value="1"/>
</dbReference>
<comment type="caution">
    <text evidence="3">The sequence shown here is derived from an EMBL/GenBank/DDBJ whole genome shotgun (WGS) entry which is preliminary data.</text>
</comment>
<dbReference type="PANTHER" id="PTHR43674:SF2">
    <property type="entry name" value="BETA-UREIDOPROPIONASE"/>
    <property type="match status" value="1"/>
</dbReference>